<name>A0AAV7WUQ9_PLEWA</name>
<evidence type="ECO:0000313" key="3">
    <source>
        <dbReference type="Proteomes" id="UP001066276"/>
    </source>
</evidence>
<proteinExistence type="predicted"/>
<organism evidence="2 3">
    <name type="scientific">Pleurodeles waltl</name>
    <name type="common">Iberian ribbed newt</name>
    <dbReference type="NCBI Taxonomy" id="8319"/>
    <lineage>
        <taxon>Eukaryota</taxon>
        <taxon>Metazoa</taxon>
        <taxon>Chordata</taxon>
        <taxon>Craniata</taxon>
        <taxon>Vertebrata</taxon>
        <taxon>Euteleostomi</taxon>
        <taxon>Amphibia</taxon>
        <taxon>Batrachia</taxon>
        <taxon>Caudata</taxon>
        <taxon>Salamandroidea</taxon>
        <taxon>Salamandridae</taxon>
        <taxon>Pleurodelinae</taxon>
        <taxon>Pleurodeles</taxon>
    </lineage>
</organism>
<evidence type="ECO:0000313" key="2">
    <source>
        <dbReference type="EMBL" id="KAJ1217834.1"/>
    </source>
</evidence>
<gene>
    <name evidence="2" type="ORF">NDU88_005421</name>
</gene>
<accession>A0AAV7WUQ9</accession>
<dbReference type="EMBL" id="JANPWB010000001">
    <property type="protein sequence ID" value="KAJ1217834.1"/>
    <property type="molecule type" value="Genomic_DNA"/>
</dbReference>
<feature type="region of interest" description="Disordered" evidence="1">
    <location>
        <begin position="1"/>
        <end position="77"/>
    </location>
</feature>
<dbReference type="AlphaFoldDB" id="A0AAV7WUQ9"/>
<dbReference type="Proteomes" id="UP001066276">
    <property type="component" value="Chromosome 1_1"/>
</dbReference>
<feature type="region of interest" description="Disordered" evidence="1">
    <location>
        <begin position="120"/>
        <end position="145"/>
    </location>
</feature>
<feature type="compositionally biased region" description="Basic and acidic residues" evidence="1">
    <location>
        <begin position="35"/>
        <end position="77"/>
    </location>
</feature>
<keyword evidence="3" id="KW-1185">Reference proteome</keyword>
<evidence type="ECO:0000256" key="1">
    <source>
        <dbReference type="SAM" id="MobiDB-lite"/>
    </source>
</evidence>
<sequence length="145" mass="16405">MSFGPERSIPQGYPRGITRNALQTGYLFADSQKGGSHEMKEGKRQRGTREERTNFQKQTREGEGREPEWINTRADGRGECCEPWRVSATADGRGEWRVLWCVSATTDGRGEQRVPWHVGATTDRGGEQCEPWHAGATADRRRERG</sequence>
<protein>
    <submittedName>
        <fullName evidence="2">Uncharacterized protein</fullName>
    </submittedName>
</protein>
<reference evidence="2" key="1">
    <citation type="journal article" date="2022" name="bioRxiv">
        <title>Sequencing and chromosome-scale assembly of the giantPleurodeles waltlgenome.</title>
        <authorList>
            <person name="Brown T."/>
            <person name="Elewa A."/>
            <person name="Iarovenko S."/>
            <person name="Subramanian E."/>
            <person name="Araus A.J."/>
            <person name="Petzold A."/>
            <person name="Susuki M."/>
            <person name="Suzuki K.-i.T."/>
            <person name="Hayashi T."/>
            <person name="Toyoda A."/>
            <person name="Oliveira C."/>
            <person name="Osipova E."/>
            <person name="Leigh N.D."/>
            <person name="Simon A."/>
            <person name="Yun M.H."/>
        </authorList>
    </citation>
    <scope>NUCLEOTIDE SEQUENCE</scope>
    <source>
        <strain evidence="2">20211129_DDA</strain>
        <tissue evidence="2">Liver</tissue>
    </source>
</reference>
<comment type="caution">
    <text evidence="2">The sequence shown here is derived from an EMBL/GenBank/DDBJ whole genome shotgun (WGS) entry which is preliminary data.</text>
</comment>